<comment type="caution">
    <text evidence="1">The sequence shown here is derived from an EMBL/GenBank/DDBJ whole genome shotgun (WGS) entry which is preliminary data.</text>
</comment>
<evidence type="ECO:0000313" key="1">
    <source>
        <dbReference type="EMBL" id="KAK4016517.1"/>
    </source>
</evidence>
<proteinExistence type="predicted"/>
<dbReference type="EMBL" id="JAOYFB010000005">
    <property type="protein sequence ID" value="KAK4016517.1"/>
    <property type="molecule type" value="Genomic_DNA"/>
</dbReference>
<dbReference type="Proteomes" id="UP001234178">
    <property type="component" value="Unassembled WGS sequence"/>
</dbReference>
<name>A0ABQ9ZUC1_9CRUS</name>
<reference evidence="1 2" key="1">
    <citation type="journal article" date="2023" name="Nucleic Acids Res.">
        <title>The hologenome of Daphnia magna reveals possible DNA methylation and microbiome-mediated evolution of the host genome.</title>
        <authorList>
            <person name="Chaturvedi A."/>
            <person name="Li X."/>
            <person name="Dhandapani V."/>
            <person name="Marshall H."/>
            <person name="Kissane S."/>
            <person name="Cuenca-Cambronero M."/>
            <person name="Asole G."/>
            <person name="Calvet F."/>
            <person name="Ruiz-Romero M."/>
            <person name="Marangio P."/>
            <person name="Guigo R."/>
            <person name="Rago D."/>
            <person name="Mirbahai L."/>
            <person name="Eastwood N."/>
            <person name="Colbourne J.K."/>
            <person name="Zhou J."/>
            <person name="Mallon E."/>
            <person name="Orsini L."/>
        </authorList>
    </citation>
    <scope>NUCLEOTIDE SEQUENCE [LARGE SCALE GENOMIC DNA]</scope>
    <source>
        <strain evidence="1">LRV0_1</strain>
    </source>
</reference>
<sequence>MSEGVSFPRPSSPEKQCSRFFREFVCHVRIATSEAWSLLRSDRALCTSSPEGIQRESPAKKATDFARSAFPEMFGNNNPLRYKEENRETNGHEITFVHDKNSLLPLVNQMSLRSQKGRRDFQIR</sequence>
<protein>
    <submittedName>
        <fullName evidence="1">Uncharacterized protein</fullName>
    </submittedName>
</protein>
<gene>
    <name evidence="1" type="ORF">OUZ56_031472</name>
</gene>
<evidence type="ECO:0000313" key="2">
    <source>
        <dbReference type="Proteomes" id="UP001234178"/>
    </source>
</evidence>
<organism evidence="1 2">
    <name type="scientific">Daphnia magna</name>
    <dbReference type="NCBI Taxonomy" id="35525"/>
    <lineage>
        <taxon>Eukaryota</taxon>
        <taxon>Metazoa</taxon>
        <taxon>Ecdysozoa</taxon>
        <taxon>Arthropoda</taxon>
        <taxon>Crustacea</taxon>
        <taxon>Branchiopoda</taxon>
        <taxon>Diplostraca</taxon>
        <taxon>Cladocera</taxon>
        <taxon>Anomopoda</taxon>
        <taxon>Daphniidae</taxon>
        <taxon>Daphnia</taxon>
    </lineage>
</organism>
<accession>A0ABQ9ZUC1</accession>
<keyword evidence="2" id="KW-1185">Reference proteome</keyword>